<protein>
    <submittedName>
        <fullName evidence="1">Uncharacterized protein</fullName>
    </submittedName>
</protein>
<organism evidence="1 2">
    <name type="scientific">Salix dunnii</name>
    <dbReference type="NCBI Taxonomy" id="1413687"/>
    <lineage>
        <taxon>Eukaryota</taxon>
        <taxon>Viridiplantae</taxon>
        <taxon>Streptophyta</taxon>
        <taxon>Embryophyta</taxon>
        <taxon>Tracheophyta</taxon>
        <taxon>Spermatophyta</taxon>
        <taxon>Magnoliopsida</taxon>
        <taxon>eudicotyledons</taxon>
        <taxon>Gunneridae</taxon>
        <taxon>Pentapetalae</taxon>
        <taxon>rosids</taxon>
        <taxon>fabids</taxon>
        <taxon>Malpighiales</taxon>
        <taxon>Salicaceae</taxon>
        <taxon>Saliceae</taxon>
        <taxon>Salix</taxon>
    </lineage>
</organism>
<dbReference type="AlphaFoldDB" id="A0A835N3H8"/>
<dbReference type="Proteomes" id="UP000657918">
    <property type="component" value="Unassembled WGS sequence"/>
</dbReference>
<comment type="caution">
    <text evidence="1">The sequence shown here is derived from an EMBL/GenBank/DDBJ whole genome shotgun (WGS) entry which is preliminary data.</text>
</comment>
<dbReference type="EMBL" id="JADGMS010000005">
    <property type="protein sequence ID" value="KAF9681728.1"/>
    <property type="molecule type" value="Genomic_DNA"/>
</dbReference>
<name>A0A835N3H8_9ROSI</name>
<evidence type="ECO:0000313" key="1">
    <source>
        <dbReference type="EMBL" id="KAF9681728.1"/>
    </source>
</evidence>
<sequence>MTRAAKVESFEEVHQWQRQVPERFEEEALTLFDELREAVCFEYDVYSVFWWPGTENGGPGW</sequence>
<accession>A0A835N3H8</accession>
<gene>
    <name evidence="1" type="ORF">SADUNF_Sadunf05G0032900</name>
</gene>
<reference evidence="1 2" key="1">
    <citation type="submission" date="2020-10" db="EMBL/GenBank/DDBJ databases">
        <title>Plant Genome Project.</title>
        <authorList>
            <person name="Zhang R.-G."/>
        </authorList>
    </citation>
    <scope>NUCLEOTIDE SEQUENCE [LARGE SCALE GENOMIC DNA]</scope>
    <source>
        <strain evidence="1">FAFU-HL-1</strain>
        <tissue evidence="1">Leaf</tissue>
    </source>
</reference>
<evidence type="ECO:0000313" key="2">
    <source>
        <dbReference type="Proteomes" id="UP000657918"/>
    </source>
</evidence>
<keyword evidence="2" id="KW-1185">Reference proteome</keyword>
<proteinExistence type="predicted"/>